<reference evidence="3 4" key="1">
    <citation type="journal article" date="2015" name="Genome Biol. Evol.">
        <title>Comparative Genomics of a Bacterivorous Green Alga Reveals Evolutionary Causalities and Consequences of Phago-Mixotrophic Mode of Nutrition.</title>
        <authorList>
            <person name="Burns J.A."/>
            <person name="Paasch A."/>
            <person name="Narechania A."/>
            <person name="Kim E."/>
        </authorList>
    </citation>
    <scope>NUCLEOTIDE SEQUENCE [LARGE SCALE GENOMIC DNA]</scope>
    <source>
        <strain evidence="3 4">PLY_AMNH</strain>
    </source>
</reference>
<name>A0AAE0FSZ2_9CHLO</name>
<keyword evidence="2" id="KW-0472">Membrane</keyword>
<dbReference type="EMBL" id="LGRX02014142">
    <property type="protein sequence ID" value="KAK3265095.1"/>
    <property type="molecule type" value="Genomic_DNA"/>
</dbReference>
<accession>A0AAE0FSZ2</accession>
<feature type="transmembrane region" description="Helical" evidence="2">
    <location>
        <begin position="92"/>
        <end position="116"/>
    </location>
</feature>
<organism evidence="3 4">
    <name type="scientific">Cymbomonas tetramitiformis</name>
    <dbReference type="NCBI Taxonomy" id="36881"/>
    <lineage>
        <taxon>Eukaryota</taxon>
        <taxon>Viridiplantae</taxon>
        <taxon>Chlorophyta</taxon>
        <taxon>Pyramimonadophyceae</taxon>
        <taxon>Pyramimonadales</taxon>
        <taxon>Pyramimonadaceae</taxon>
        <taxon>Cymbomonas</taxon>
    </lineage>
</organism>
<sequence length="583" mass="64553">MGGTMAASGAASGGGGLAALQYLSMCQYLVLSTRAYSDSWLTGTLQYTVRVPWPKTNEPKVTECQPVGEEYTFICIPEADSAAAWNSLINSWILLCILICTTTAAQLAIGAVCGTVPGILSCPRLQLHIIRCGAPGLLQAAGFVLAHADSLSFFEIASALTALLCFVANLVPTVYVLHQGQLVERLWRRDPSKVWLGRACPWVAAYTIDTLEENAEWMQRQQRCEKIAHRWSMLHKSLRPPADGQDVADRGGWLETSRRFFLPICFAKNGLSAFVLGIFVRAVPHCNDPDPAFAGVAQLSLLIALPGVMLCWLAAANPFIDIRWQLVYLLDEATRLASMSCGLLLALGARHHVFVSGLLWPQLVNAAIQMVFQFYTMSIATCDVLRSRHWWRGSEHLLDDMPSSSARNETEDPRSLQRLDTGMMHFNPLVEPELLRGRRQDGARHPDDQARDPASPRIDTLDISHLPHRTSRTSSFESLANDSIRQLATVLRQRPTGADEEGADSQNEMECMGRSSSTKLGSDELRNASSARNEAEDQQAIGRKRHSHIMYHNPLVDQELLRDRSPSKVGALHPDKLEHCDLR</sequence>
<dbReference type="AlphaFoldDB" id="A0AAE0FSZ2"/>
<keyword evidence="2" id="KW-1133">Transmembrane helix</keyword>
<evidence type="ECO:0000256" key="1">
    <source>
        <dbReference type="SAM" id="MobiDB-lite"/>
    </source>
</evidence>
<feature type="transmembrane region" description="Helical" evidence="2">
    <location>
        <begin position="260"/>
        <end position="280"/>
    </location>
</feature>
<feature type="region of interest" description="Disordered" evidence="1">
    <location>
        <begin position="492"/>
        <end position="523"/>
    </location>
</feature>
<feature type="compositionally biased region" description="Polar residues" evidence="1">
    <location>
        <begin position="504"/>
        <end position="520"/>
    </location>
</feature>
<dbReference type="Proteomes" id="UP001190700">
    <property type="component" value="Unassembled WGS sequence"/>
</dbReference>
<comment type="caution">
    <text evidence="3">The sequence shown here is derived from an EMBL/GenBank/DDBJ whole genome shotgun (WGS) entry which is preliminary data.</text>
</comment>
<evidence type="ECO:0000313" key="3">
    <source>
        <dbReference type="EMBL" id="KAK3265095.1"/>
    </source>
</evidence>
<feature type="region of interest" description="Disordered" evidence="1">
    <location>
        <begin position="440"/>
        <end position="480"/>
    </location>
</feature>
<keyword evidence="4" id="KW-1185">Reference proteome</keyword>
<evidence type="ECO:0000313" key="4">
    <source>
        <dbReference type="Proteomes" id="UP001190700"/>
    </source>
</evidence>
<feature type="compositionally biased region" description="Basic and acidic residues" evidence="1">
    <location>
        <begin position="440"/>
        <end position="451"/>
    </location>
</feature>
<feature type="region of interest" description="Disordered" evidence="1">
    <location>
        <begin position="528"/>
        <end position="547"/>
    </location>
</feature>
<feature type="transmembrane region" description="Helical" evidence="2">
    <location>
        <begin position="154"/>
        <end position="177"/>
    </location>
</feature>
<proteinExistence type="predicted"/>
<feature type="region of interest" description="Disordered" evidence="1">
    <location>
        <begin position="401"/>
        <end position="422"/>
    </location>
</feature>
<protein>
    <submittedName>
        <fullName evidence="3">Uncharacterized protein</fullName>
    </submittedName>
</protein>
<feature type="transmembrane region" description="Helical" evidence="2">
    <location>
        <begin position="292"/>
        <end position="315"/>
    </location>
</feature>
<gene>
    <name evidence="3" type="ORF">CYMTET_26200</name>
</gene>
<evidence type="ECO:0000256" key="2">
    <source>
        <dbReference type="SAM" id="Phobius"/>
    </source>
</evidence>
<keyword evidence="2" id="KW-0812">Transmembrane</keyword>
<feature type="compositionally biased region" description="Basic and acidic residues" evidence="1">
    <location>
        <begin position="408"/>
        <end position="417"/>
    </location>
</feature>